<evidence type="ECO:0000313" key="1">
    <source>
        <dbReference type="EMBL" id="CCF41854.1"/>
    </source>
</evidence>
<sequence length="57" mass="5767">MPLYFVSNTCVGQKFDTLAAATSFLAADPAAATTCGVVDADAFLVEAPPALADEVGM</sequence>
<gene>
    <name evidence="1" type="ORF">CH063_12005</name>
</gene>
<name>H1VNQ0_COLHI</name>
<dbReference type="HOGENOM" id="CLU_2996420_0_0_1"/>
<accession>H1VNQ0</accession>
<dbReference type="EMBL" id="CACQ02004981">
    <property type="protein sequence ID" value="CCF41854.1"/>
    <property type="molecule type" value="Genomic_DNA"/>
</dbReference>
<organism evidence="1 2">
    <name type="scientific">Colletotrichum higginsianum (strain IMI 349063)</name>
    <name type="common">Crucifer anthracnose fungus</name>
    <dbReference type="NCBI Taxonomy" id="759273"/>
    <lineage>
        <taxon>Eukaryota</taxon>
        <taxon>Fungi</taxon>
        <taxon>Dikarya</taxon>
        <taxon>Ascomycota</taxon>
        <taxon>Pezizomycotina</taxon>
        <taxon>Sordariomycetes</taxon>
        <taxon>Hypocreomycetidae</taxon>
        <taxon>Glomerellales</taxon>
        <taxon>Glomerellaceae</taxon>
        <taxon>Colletotrichum</taxon>
        <taxon>Colletotrichum destructivum species complex</taxon>
    </lineage>
</organism>
<protein>
    <submittedName>
        <fullName evidence="1">Uncharacterized protein</fullName>
    </submittedName>
</protein>
<evidence type="ECO:0000313" key="2">
    <source>
        <dbReference type="Proteomes" id="UP000007174"/>
    </source>
</evidence>
<dbReference type="Proteomes" id="UP000007174">
    <property type="component" value="Unassembled WGS sequence"/>
</dbReference>
<dbReference type="AlphaFoldDB" id="H1VNQ0"/>
<reference evidence="2" key="1">
    <citation type="journal article" date="2012" name="Nat. Genet.">
        <title>Lifestyle transitions in plant pathogenic Colletotrichum fungi deciphered by genome and transcriptome analyses.</title>
        <authorList>
            <person name="O'Connell R.J."/>
            <person name="Thon M.R."/>
            <person name="Hacquard S."/>
            <person name="Amyotte S.G."/>
            <person name="Kleemann J."/>
            <person name="Torres M.F."/>
            <person name="Damm U."/>
            <person name="Buiate E.A."/>
            <person name="Epstein L."/>
            <person name="Alkan N."/>
            <person name="Altmueller J."/>
            <person name="Alvarado-Balderrama L."/>
            <person name="Bauser C.A."/>
            <person name="Becker C."/>
            <person name="Birren B.W."/>
            <person name="Chen Z."/>
            <person name="Choi J."/>
            <person name="Crouch J.A."/>
            <person name="Duvick J.P."/>
            <person name="Farman M.A."/>
            <person name="Gan P."/>
            <person name="Heiman D."/>
            <person name="Henrissat B."/>
            <person name="Howard R.J."/>
            <person name="Kabbage M."/>
            <person name="Koch C."/>
            <person name="Kracher B."/>
            <person name="Kubo Y."/>
            <person name="Law A.D."/>
            <person name="Lebrun M.-H."/>
            <person name="Lee Y.-H."/>
            <person name="Miyara I."/>
            <person name="Moore N."/>
            <person name="Neumann U."/>
            <person name="Nordstroem K."/>
            <person name="Panaccione D.G."/>
            <person name="Panstruga R."/>
            <person name="Place M."/>
            <person name="Proctor R.H."/>
            <person name="Prusky D."/>
            <person name="Rech G."/>
            <person name="Reinhardt R."/>
            <person name="Rollins J.A."/>
            <person name="Rounsley S."/>
            <person name="Schardl C.L."/>
            <person name="Schwartz D.C."/>
            <person name="Shenoy N."/>
            <person name="Shirasu K."/>
            <person name="Sikhakolli U.R."/>
            <person name="Stueber K."/>
            <person name="Sukno S.A."/>
            <person name="Sweigard J.A."/>
            <person name="Takano Y."/>
            <person name="Takahara H."/>
            <person name="Trail F."/>
            <person name="van der Does H.C."/>
            <person name="Voll L.M."/>
            <person name="Will I."/>
            <person name="Young S."/>
            <person name="Zeng Q."/>
            <person name="Zhang J."/>
            <person name="Zhou S."/>
            <person name="Dickman M.B."/>
            <person name="Schulze-Lefert P."/>
            <person name="Ver Loren van Themaat E."/>
            <person name="Ma L.-J."/>
            <person name="Vaillancourt L.J."/>
        </authorList>
    </citation>
    <scope>NUCLEOTIDE SEQUENCE [LARGE SCALE GENOMIC DNA]</scope>
    <source>
        <strain evidence="2">IMI 349063</strain>
    </source>
</reference>
<proteinExistence type="predicted"/>